<keyword evidence="6" id="KW-1185">Reference proteome</keyword>
<evidence type="ECO:0000256" key="4">
    <source>
        <dbReference type="SAM" id="SignalP"/>
    </source>
</evidence>
<dbReference type="Gene3D" id="2.60.110.10">
    <property type="entry name" value="Thaumatin"/>
    <property type="match status" value="1"/>
</dbReference>
<dbReference type="PIRSF" id="PIRSF002703">
    <property type="entry name" value="Thaumatin"/>
    <property type="match status" value="1"/>
</dbReference>
<sequence length="247" mass="25999">MESRALLLLLLIGSMMIGGIKCTTTIFEFTNNCQYPVWVGTLSGAGTPALNQTGFYLPEGKSVDLSTPRSWSGRFWGRTGCAADPDTEKFRCETADCATDAVACDGHGPTPPVTLVEITLGGGTSNDYYDVSLVDGFNLPISVEPVDGTGDCKDTACSANLNTDCPDDLKVTASNDTAVVGCKSACDAFEEPIYCCTGDYGSPSTCGPSNYSQIFKEACPSAYSYAYDDASSVFTCVGASYVVTFCP</sequence>
<feature type="disulfide bond" evidence="3">
    <location>
        <begin position="157"/>
        <end position="219"/>
    </location>
</feature>
<feature type="chain" id="PRO_5032646064" evidence="4">
    <location>
        <begin position="23"/>
        <end position="247"/>
    </location>
</feature>
<accession>A0A833VF08</accession>
<feature type="signal peptide" evidence="4">
    <location>
        <begin position="1"/>
        <end position="22"/>
    </location>
</feature>
<evidence type="ECO:0000256" key="2">
    <source>
        <dbReference type="ARBA" id="ARBA00023157"/>
    </source>
</evidence>
<dbReference type="PRINTS" id="PR00347">
    <property type="entry name" value="THAUMATIN"/>
</dbReference>
<feature type="disulfide bond" evidence="3">
    <location>
        <begin position="196"/>
        <end position="206"/>
    </location>
</feature>
<evidence type="ECO:0000313" key="6">
    <source>
        <dbReference type="Proteomes" id="UP000623129"/>
    </source>
</evidence>
<feature type="disulfide bond" evidence="3">
    <location>
        <begin position="186"/>
        <end position="195"/>
    </location>
</feature>
<dbReference type="AlphaFoldDB" id="A0A833VF08"/>
<feature type="disulfide bond" evidence="3">
    <location>
        <begin position="152"/>
        <end position="236"/>
    </location>
</feature>
<gene>
    <name evidence="5" type="ORF">FCM35_KLT13310</name>
</gene>
<dbReference type="OrthoDB" id="430315at2759"/>
<dbReference type="InterPro" id="IPR001938">
    <property type="entry name" value="Thaumatin"/>
</dbReference>
<proteinExistence type="inferred from homology"/>
<comment type="caution">
    <text evidence="5">The sequence shown here is derived from an EMBL/GenBank/DDBJ whole genome shotgun (WGS) entry which is preliminary data.</text>
</comment>
<protein>
    <submittedName>
        <fullName evidence="5">Thaumatin-like protein 1b</fullName>
    </submittedName>
</protein>
<dbReference type="Proteomes" id="UP000623129">
    <property type="component" value="Unassembled WGS sequence"/>
</dbReference>
<dbReference type="FunFam" id="2.60.110.10:FF:000002">
    <property type="entry name" value="Thaumatin-like protein 1a"/>
    <property type="match status" value="1"/>
</dbReference>
<dbReference type="EMBL" id="SWLB01000025">
    <property type="protein sequence ID" value="KAF3322169.1"/>
    <property type="molecule type" value="Genomic_DNA"/>
</dbReference>
<organism evidence="5 6">
    <name type="scientific">Carex littledalei</name>
    <dbReference type="NCBI Taxonomy" id="544730"/>
    <lineage>
        <taxon>Eukaryota</taxon>
        <taxon>Viridiplantae</taxon>
        <taxon>Streptophyta</taxon>
        <taxon>Embryophyta</taxon>
        <taxon>Tracheophyta</taxon>
        <taxon>Spermatophyta</taxon>
        <taxon>Magnoliopsida</taxon>
        <taxon>Liliopsida</taxon>
        <taxon>Poales</taxon>
        <taxon>Cyperaceae</taxon>
        <taxon>Cyperoideae</taxon>
        <taxon>Cariceae</taxon>
        <taxon>Carex</taxon>
        <taxon>Carex subgen. Euthyceras</taxon>
    </lineage>
</organism>
<dbReference type="InterPro" id="IPR037176">
    <property type="entry name" value="Osmotin/thaumatin-like_sf"/>
</dbReference>
<reference evidence="5" key="1">
    <citation type="submission" date="2020-01" db="EMBL/GenBank/DDBJ databases">
        <title>Genome sequence of Kobresia littledalei, the first chromosome-level genome in the family Cyperaceae.</title>
        <authorList>
            <person name="Qu G."/>
        </authorList>
    </citation>
    <scope>NUCLEOTIDE SEQUENCE</scope>
    <source>
        <strain evidence="5">C.B.Clarke</strain>
        <tissue evidence="5">Leaf</tissue>
    </source>
</reference>
<keyword evidence="2 3" id="KW-1015">Disulfide bond</keyword>
<name>A0A833VF08_9POAL</name>
<feature type="disulfide bond" evidence="3">
    <location>
        <begin position="165"/>
        <end position="182"/>
    </location>
</feature>
<dbReference type="PANTHER" id="PTHR31048">
    <property type="entry name" value="OS03G0233200 PROTEIN"/>
    <property type="match status" value="1"/>
</dbReference>
<dbReference type="PROSITE" id="PS51367">
    <property type="entry name" value="THAUMATIN_2"/>
    <property type="match status" value="1"/>
</dbReference>
<dbReference type="SMART" id="SM00205">
    <property type="entry name" value="THN"/>
    <property type="match status" value="1"/>
</dbReference>
<dbReference type="CDD" id="cd09218">
    <property type="entry name" value="TLP-PA"/>
    <property type="match status" value="1"/>
</dbReference>
<feature type="disulfide bond" evidence="3">
    <location>
        <begin position="81"/>
        <end position="92"/>
    </location>
</feature>
<feature type="disulfide bond" evidence="3">
    <location>
        <begin position="97"/>
        <end position="104"/>
    </location>
</feature>
<dbReference type="Pfam" id="PF00314">
    <property type="entry name" value="Thaumatin"/>
    <property type="match status" value="1"/>
</dbReference>
<keyword evidence="4" id="KW-0732">Signal</keyword>
<feature type="disulfide bond" evidence="3">
    <location>
        <begin position="33"/>
        <end position="246"/>
    </location>
</feature>
<evidence type="ECO:0000256" key="3">
    <source>
        <dbReference type="PIRSR" id="PIRSR002703-1"/>
    </source>
</evidence>
<evidence type="ECO:0000313" key="5">
    <source>
        <dbReference type="EMBL" id="KAF3322169.1"/>
    </source>
</evidence>
<evidence type="ECO:0000256" key="1">
    <source>
        <dbReference type="ARBA" id="ARBA00010607"/>
    </source>
</evidence>
<dbReference type="SUPFAM" id="SSF49870">
    <property type="entry name" value="Osmotin, thaumatin-like protein"/>
    <property type="match status" value="1"/>
</dbReference>
<comment type="similarity">
    <text evidence="1">Belongs to the thaumatin family.</text>
</comment>